<evidence type="ECO:0000313" key="2">
    <source>
        <dbReference type="Proteomes" id="UP000764837"/>
    </source>
</evidence>
<reference evidence="1 2" key="1">
    <citation type="submission" date="2021-01" db="EMBL/GenBank/DDBJ databases">
        <title>Sequencing the genomes of 1000 actinobacteria strains.</title>
        <authorList>
            <person name="Klenk H.-P."/>
        </authorList>
    </citation>
    <scope>NUCLEOTIDE SEQUENCE [LARGE SCALE GENOMIC DNA]</scope>
    <source>
        <strain evidence="1 2">DSM 100204</strain>
    </source>
</reference>
<protein>
    <recommendedName>
        <fullName evidence="3">GNAT family N-acetyltransferase</fullName>
    </recommendedName>
</protein>
<dbReference type="Proteomes" id="UP000764837">
    <property type="component" value="Unassembled WGS sequence"/>
</dbReference>
<comment type="caution">
    <text evidence="1">The sequence shown here is derived from an EMBL/GenBank/DDBJ whole genome shotgun (WGS) entry which is preliminary data.</text>
</comment>
<gene>
    <name evidence="1" type="ORF">JOD64_000108</name>
</gene>
<dbReference type="EMBL" id="JAFBBP010000001">
    <property type="protein sequence ID" value="MBM7488886.1"/>
    <property type="molecule type" value="Genomic_DNA"/>
</dbReference>
<dbReference type="RefSeq" id="WP_204940340.1">
    <property type="nucleotide sequence ID" value="NZ_JAFBBP010000001.1"/>
</dbReference>
<organism evidence="1 2">
    <name type="scientific">Micromonospora luteifusca</name>
    <dbReference type="NCBI Taxonomy" id="709860"/>
    <lineage>
        <taxon>Bacteria</taxon>
        <taxon>Bacillati</taxon>
        <taxon>Actinomycetota</taxon>
        <taxon>Actinomycetes</taxon>
        <taxon>Micromonosporales</taxon>
        <taxon>Micromonosporaceae</taxon>
        <taxon>Micromonospora</taxon>
    </lineage>
</organism>
<name>A0ABS2LL28_9ACTN</name>
<sequence length="57" mass="6218">MAVDWDLVLRRADLSAVVEARLAIEGEAAAWPPRGAHVAETATLTRMHLLSPQEDLP</sequence>
<proteinExistence type="predicted"/>
<keyword evidence="2" id="KW-1185">Reference proteome</keyword>
<accession>A0ABS2LL28</accession>
<evidence type="ECO:0000313" key="1">
    <source>
        <dbReference type="EMBL" id="MBM7488886.1"/>
    </source>
</evidence>
<evidence type="ECO:0008006" key="3">
    <source>
        <dbReference type="Google" id="ProtNLM"/>
    </source>
</evidence>